<protein>
    <submittedName>
        <fullName evidence="2">Uncharacterized protein</fullName>
    </submittedName>
</protein>
<keyword evidence="1" id="KW-0472">Membrane</keyword>
<reference evidence="2 3" key="1">
    <citation type="submission" date="2018-06" db="EMBL/GenBank/DDBJ databases">
        <title>Genome Sequence of the Brown Rot Fungal Pathogen Monilinia fructigena.</title>
        <authorList>
            <person name="Landi L."/>
            <person name="De Miccolis Angelini R.M."/>
            <person name="Pollastro S."/>
            <person name="Abate D."/>
            <person name="Faretra F."/>
            <person name="Romanazzi G."/>
        </authorList>
    </citation>
    <scope>NUCLEOTIDE SEQUENCE [LARGE SCALE GENOMIC DNA]</scope>
    <source>
        <strain evidence="2 3">Mfrg269</strain>
    </source>
</reference>
<keyword evidence="3" id="KW-1185">Reference proteome</keyword>
<feature type="transmembrane region" description="Helical" evidence="1">
    <location>
        <begin position="38"/>
        <end position="59"/>
    </location>
</feature>
<gene>
    <name evidence="2" type="ORF">DID88_006714</name>
</gene>
<name>A0A395II85_9HELO</name>
<evidence type="ECO:0000256" key="1">
    <source>
        <dbReference type="SAM" id="Phobius"/>
    </source>
</evidence>
<evidence type="ECO:0000313" key="2">
    <source>
        <dbReference type="EMBL" id="RAL59158.1"/>
    </source>
</evidence>
<sequence>MTDFNPNMVDLDTADPAAIVCYLELGENEYNGRLGARIAALFVILIVSSAATFFPVLAAKNTWFRINIYVYFVRSLLLVQVLLSPRLSFTYLIPPIVLLSVLSIFMMDFGAEQYVDRKYGFAHGPSIEDVITDHPGTNAAGGNAHRAALTHNQIHSGDQDPKLLDNITSAQQAKEISPASNSFTNEKNGLSDVEQATLNSENDCRTLFPSTNLCIPHP</sequence>
<evidence type="ECO:0000313" key="3">
    <source>
        <dbReference type="Proteomes" id="UP000249056"/>
    </source>
</evidence>
<organism evidence="2 3">
    <name type="scientific">Monilinia fructigena</name>
    <dbReference type="NCBI Taxonomy" id="38457"/>
    <lineage>
        <taxon>Eukaryota</taxon>
        <taxon>Fungi</taxon>
        <taxon>Dikarya</taxon>
        <taxon>Ascomycota</taxon>
        <taxon>Pezizomycotina</taxon>
        <taxon>Leotiomycetes</taxon>
        <taxon>Helotiales</taxon>
        <taxon>Sclerotiniaceae</taxon>
        <taxon>Monilinia</taxon>
    </lineage>
</organism>
<feature type="transmembrane region" description="Helical" evidence="1">
    <location>
        <begin position="89"/>
        <end position="109"/>
    </location>
</feature>
<proteinExistence type="predicted"/>
<keyword evidence="1" id="KW-1133">Transmembrane helix</keyword>
<dbReference type="OrthoDB" id="448280at2759"/>
<dbReference type="EMBL" id="QKRW01000058">
    <property type="protein sequence ID" value="RAL59158.1"/>
    <property type="molecule type" value="Genomic_DNA"/>
</dbReference>
<accession>A0A395II85</accession>
<dbReference type="Proteomes" id="UP000249056">
    <property type="component" value="Unassembled WGS sequence"/>
</dbReference>
<comment type="caution">
    <text evidence="2">The sequence shown here is derived from an EMBL/GenBank/DDBJ whole genome shotgun (WGS) entry which is preliminary data.</text>
</comment>
<keyword evidence="1" id="KW-0812">Transmembrane</keyword>
<feature type="transmembrane region" description="Helical" evidence="1">
    <location>
        <begin position="66"/>
        <end position="83"/>
    </location>
</feature>
<dbReference type="AlphaFoldDB" id="A0A395II85"/>